<keyword evidence="1" id="KW-0472">Membrane</keyword>
<feature type="transmembrane region" description="Helical" evidence="1">
    <location>
        <begin position="26"/>
        <end position="47"/>
    </location>
</feature>
<protein>
    <submittedName>
        <fullName evidence="2">Uncharacterized protein</fullName>
    </submittedName>
</protein>
<keyword evidence="3" id="KW-1185">Reference proteome</keyword>
<reference evidence="2 3" key="1">
    <citation type="journal article" date="2021" name="Arch. Microbiol.">
        <title>Thalassobius aquimarinus sp. nov., isolated from the Sea of Japan seashore.</title>
        <authorList>
            <person name="Kurilenko V.V."/>
            <person name="Romanenko L.A."/>
            <person name="Chernysheva N.Y."/>
            <person name="Velansky P.V."/>
            <person name="Tekutyeva L.A."/>
            <person name="Isaeva M.P."/>
            <person name="Mikhailov V.V."/>
        </authorList>
    </citation>
    <scope>NUCLEOTIDE SEQUENCE [LARGE SCALE GENOMIC DNA]</scope>
    <source>
        <strain evidence="2 3">KMM 8518</strain>
    </source>
</reference>
<dbReference type="RefSeq" id="WP_212701298.1">
    <property type="nucleotide sequence ID" value="NZ_JADMKU010000009.1"/>
</dbReference>
<sequence>MDDDDNETRSETRRDSVSMVAPYARIRVIVAVIVFLFVIAVMVFRAFSG</sequence>
<evidence type="ECO:0000256" key="1">
    <source>
        <dbReference type="SAM" id="Phobius"/>
    </source>
</evidence>
<proteinExistence type="predicted"/>
<name>A0ABS5HS47_9RHOB</name>
<keyword evidence="1" id="KW-0812">Transmembrane</keyword>
<dbReference type="EMBL" id="JADMKU010000009">
    <property type="protein sequence ID" value="MBR9651781.1"/>
    <property type="molecule type" value="Genomic_DNA"/>
</dbReference>
<evidence type="ECO:0000313" key="2">
    <source>
        <dbReference type="EMBL" id="MBR9651781.1"/>
    </source>
</evidence>
<dbReference type="Proteomes" id="UP001195941">
    <property type="component" value="Unassembled WGS sequence"/>
</dbReference>
<gene>
    <name evidence="2" type="ORF">IT775_11680</name>
</gene>
<evidence type="ECO:0000313" key="3">
    <source>
        <dbReference type="Proteomes" id="UP001195941"/>
    </source>
</evidence>
<organism evidence="2 3">
    <name type="scientific">Thalassovita aquimarina</name>
    <dbReference type="NCBI Taxonomy" id="2785917"/>
    <lineage>
        <taxon>Bacteria</taxon>
        <taxon>Pseudomonadati</taxon>
        <taxon>Pseudomonadota</taxon>
        <taxon>Alphaproteobacteria</taxon>
        <taxon>Rhodobacterales</taxon>
        <taxon>Roseobacteraceae</taxon>
        <taxon>Thalassovita</taxon>
    </lineage>
</organism>
<keyword evidence="1" id="KW-1133">Transmembrane helix</keyword>
<comment type="caution">
    <text evidence="2">The sequence shown here is derived from an EMBL/GenBank/DDBJ whole genome shotgun (WGS) entry which is preliminary data.</text>
</comment>
<accession>A0ABS5HS47</accession>